<sequence>MAETLGVSEKVTLFRQEGSVTYRIPALLYLSSESTFLAFAEERTSPQDEHARFLVMRRGQKEGLSVKWGPLQILETAVLPEYRTMNPCPVYDAKEGTIFLFFICVLDHITNTYQIWTSKNVTRLGYI</sequence>
<dbReference type="RefSeq" id="XP_034291837.1">
    <property type="nucleotide sequence ID" value="XM_034435946.2"/>
</dbReference>
<dbReference type="KEGG" id="pgut:117676462"/>
<dbReference type="GO" id="GO:0016020">
    <property type="term" value="C:membrane"/>
    <property type="evidence" value="ECO:0007669"/>
    <property type="project" value="TreeGrafter"/>
</dbReference>
<dbReference type="GO" id="GO:0005737">
    <property type="term" value="C:cytoplasm"/>
    <property type="evidence" value="ECO:0007669"/>
    <property type="project" value="TreeGrafter"/>
</dbReference>
<evidence type="ECO:0000313" key="1">
    <source>
        <dbReference type="Proteomes" id="UP001652622"/>
    </source>
</evidence>
<evidence type="ECO:0000313" key="2">
    <source>
        <dbReference type="RefSeq" id="XP_034291837.1"/>
    </source>
</evidence>
<name>A0A6P9D815_PANGU</name>
<dbReference type="PANTHER" id="PTHR10628">
    <property type="entry name" value="SIALIDASE"/>
    <property type="match status" value="1"/>
</dbReference>
<dbReference type="InterPro" id="IPR026856">
    <property type="entry name" value="Sialidase_fam"/>
</dbReference>
<dbReference type="AlphaFoldDB" id="A0A6P9D815"/>
<dbReference type="Proteomes" id="UP001652622">
    <property type="component" value="Unplaced"/>
</dbReference>
<accession>A0A6P9D815</accession>
<dbReference type="GO" id="GO:0004308">
    <property type="term" value="F:exo-alpha-sialidase activity"/>
    <property type="evidence" value="ECO:0007669"/>
    <property type="project" value="InterPro"/>
</dbReference>
<proteinExistence type="predicted"/>
<dbReference type="CDD" id="cd15482">
    <property type="entry name" value="Sialidase_non-viral"/>
    <property type="match status" value="1"/>
</dbReference>
<dbReference type="PANTHER" id="PTHR10628:SF23">
    <property type="entry name" value="SIALIDASE-3"/>
    <property type="match status" value="1"/>
</dbReference>
<dbReference type="GO" id="GO:0006689">
    <property type="term" value="P:ganglioside catabolic process"/>
    <property type="evidence" value="ECO:0007669"/>
    <property type="project" value="TreeGrafter"/>
</dbReference>
<protein>
    <submittedName>
        <fullName evidence="2">Sialidase-3-like</fullName>
    </submittedName>
</protein>
<dbReference type="InParanoid" id="A0A6P9D815"/>
<feature type="non-terminal residue" evidence="2">
    <location>
        <position position="127"/>
    </location>
</feature>
<dbReference type="InterPro" id="IPR036278">
    <property type="entry name" value="Sialidase_sf"/>
</dbReference>
<dbReference type="GO" id="GO:0009313">
    <property type="term" value="P:oligosaccharide catabolic process"/>
    <property type="evidence" value="ECO:0007669"/>
    <property type="project" value="TreeGrafter"/>
</dbReference>
<organism evidence="1 2">
    <name type="scientific">Pantherophis guttatus</name>
    <name type="common">Corn snake</name>
    <name type="synonym">Elaphe guttata</name>
    <dbReference type="NCBI Taxonomy" id="94885"/>
    <lineage>
        <taxon>Eukaryota</taxon>
        <taxon>Metazoa</taxon>
        <taxon>Chordata</taxon>
        <taxon>Craniata</taxon>
        <taxon>Vertebrata</taxon>
        <taxon>Euteleostomi</taxon>
        <taxon>Lepidosauria</taxon>
        <taxon>Squamata</taxon>
        <taxon>Bifurcata</taxon>
        <taxon>Unidentata</taxon>
        <taxon>Episquamata</taxon>
        <taxon>Toxicofera</taxon>
        <taxon>Serpentes</taxon>
        <taxon>Colubroidea</taxon>
        <taxon>Colubridae</taxon>
        <taxon>Colubrinae</taxon>
        <taxon>Pantherophis</taxon>
    </lineage>
</organism>
<dbReference type="SUPFAM" id="SSF50939">
    <property type="entry name" value="Sialidases"/>
    <property type="match status" value="1"/>
</dbReference>
<keyword evidence="1" id="KW-1185">Reference proteome</keyword>
<dbReference type="GeneID" id="117676462"/>
<dbReference type="Gene3D" id="2.120.10.10">
    <property type="match status" value="1"/>
</dbReference>
<reference evidence="2" key="1">
    <citation type="submission" date="2025-08" db="UniProtKB">
        <authorList>
            <consortium name="RefSeq"/>
        </authorList>
    </citation>
    <scope>IDENTIFICATION</scope>
    <source>
        <tissue evidence="2">Blood</tissue>
    </source>
</reference>
<gene>
    <name evidence="2" type="primary">LOC117676462</name>
</gene>